<dbReference type="RefSeq" id="WP_010074633.1">
    <property type="nucleotide sequence ID" value="NC_014393.1"/>
</dbReference>
<dbReference type="OrthoDB" id="200286at2"/>
<organism evidence="1 2">
    <name type="scientific">Clostridium cellulovorans (strain ATCC 35296 / DSM 3052 / OCM 3 / 743B)</name>
    <dbReference type="NCBI Taxonomy" id="573061"/>
    <lineage>
        <taxon>Bacteria</taxon>
        <taxon>Bacillati</taxon>
        <taxon>Bacillota</taxon>
        <taxon>Clostridia</taxon>
        <taxon>Eubacteriales</taxon>
        <taxon>Clostridiaceae</taxon>
        <taxon>Clostridium</taxon>
    </lineage>
</organism>
<dbReference type="Proteomes" id="UP000002730">
    <property type="component" value="Chromosome"/>
</dbReference>
<dbReference type="KEGG" id="ccb:Clocel_2837"/>
<gene>
    <name evidence="1" type="ordered locus">Clocel_2837</name>
</gene>
<dbReference type="STRING" id="573061.Clocel_2837"/>
<evidence type="ECO:0000313" key="2">
    <source>
        <dbReference type="Proteomes" id="UP000002730"/>
    </source>
</evidence>
<accession>D9SS86</accession>
<sequence>MEVKVAVLVDEKGTPTSIKESGIIKVFTRINWQWNEESQIVYFLDMKKSIHEIRQDISQIIKSLDTCKIFVASDVSGVLYNALEKADFKIWEISDRPDEFLDYVAEKSTEQIPIKKIKKEELVIEKDGTYSIDIKKFQQSNCGLTSKEVLVPLLNDDRIKKLEVICDHIPHWVSSETKRLGRSYEVFQEQKREFRIIIARKE</sequence>
<dbReference type="AlphaFoldDB" id="D9SS86"/>
<evidence type="ECO:0000313" key="1">
    <source>
        <dbReference type="EMBL" id="ADL52533.1"/>
    </source>
</evidence>
<keyword evidence="2" id="KW-1185">Reference proteome</keyword>
<name>D9SS86_CLOC7</name>
<reference evidence="1 2" key="1">
    <citation type="submission" date="2010-08" db="EMBL/GenBank/DDBJ databases">
        <title>Complete sequence of Clostridium cellulovorans 743B.</title>
        <authorList>
            <consortium name="US DOE Joint Genome Institute"/>
            <person name="Lucas S."/>
            <person name="Copeland A."/>
            <person name="Lapidus A."/>
            <person name="Cheng J.-F."/>
            <person name="Bruce D."/>
            <person name="Goodwin L."/>
            <person name="Pitluck S."/>
            <person name="Chertkov O."/>
            <person name="Detter J.C."/>
            <person name="Han C."/>
            <person name="Tapia R."/>
            <person name="Land M."/>
            <person name="Hauser L."/>
            <person name="Chang Y.-J."/>
            <person name="Jeffries C."/>
            <person name="Kyrpides N."/>
            <person name="Ivanova N."/>
            <person name="Mikhailova N."/>
            <person name="Hemme C.L."/>
            <person name="Woyke T."/>
        </authorList>
    </citation>
    <scope>NUCLEOTIDE SEQUENCE [LARGE SCALE GENOMIC DNA]</scope>
    <source>
        <strain evidence="2">ATCC 35296 / DSM 3052 / OCM 3 / 743B</strain>
    </source>
</reference>
<proteinExistence type="predicted"/>
<protein>
    <submittedName>
        <fullName evidence="1">Nitrogenase iron-iron accessory protein AnfO</fullName>
    </submittedName>
</protein>
<dbReference type="InterPro" id="IPR014287">
    <property type="entry name" value="Nase_Fe-Fe_AnfO"/>
</dbReference>
<dbReference type="HOGENOM" id="CLU_097520_0_0_9"/>
<dbReference type="eggNOG" id="ENOG50308XE">
    <property type="taxonomic scope" value="Bacteria"/>
</dbReference>
<dbReference type="EMBL" id="CP002160">
    <property type="protein sequence ID" value="ADL52533.1"/>
    <property type="molecule type" value="Genomic_DNA"/>
</dbReference>
<dbReference type="Pfam" id="PF09582">
    <property type="entry name" value="AnfO_nitrog"/>
    <property type="match status" value="1"/>
</dbReference>